<feature type="compositionally biased region" description="Low complexity" evidence="5">
    <location>
        <begin position="372"/>
        <end position="391"/>
    </location>
</feature>
<evidence type="ECO:0000256" key="3">
    <source>
        <dbReference type="ARBA" id="ARBA00023002"/>
    </source>
</evidence>
<evidence type="ECO:0000256" key="5">
    <source>
        <dbReference type="SAM" id="MobiDB-lite"/>
    </source>
</evidence>
<dbReference type="InterPro" id="IPR008972">
    <property type="entry name" value="Cupredoxin"/>
</dbReference>
<keyword evidence="6" id="KW-0812">Transmembrane</keyword>
<dbReference type="InterPro" id="IPR001117">
    <property type="entry name" value="Cu-oxidase_2nd"/>
</dbReference>
<evidence type="ECO:0000259" key="8">
    <source>
        <dbReference type="Pfam" id="PF07731"/>
    </source>
</evidence>
<evidence type="ECO:0000256" key="1">
    <source>
        <dbReference type="ARBA" id="ARBA00010609"/>
    </source>
</evidence>
<dbReference type="EnsemblMetazoa" id="AALFPA23_022867.R33965">
    <property type="protein sequence ID" value="AALFPA23_022867.P33965"/>
    <property type="gene ID" value="AALFPA23_022867"/>
</dbReference>
<reference evidence="11" key="1">
    <citation type="journal article" date="2015" name="Proc. Natl. Acad. Sci. U.S.A.">
        <title>Genome sequence of the Asian Tiger mosquito, Aedes albopictus, reveals insights into its biology, genetics, and evolution.</title>
        <authorList>
            <person name="Chen X.G."/>
            <person name="Jiang X."/>
            <person name="Gu J."/>
            <person name="Xu M."/>
            <person name="Wu Y."/>
            <person name="Deng Y."/>
            <person name="Zhang C."/>
            <person name="Bonizzoni M."/>
            <person name="Dermauw W."/>
            <person name="Vontas J."/>
            <person name="Armbruster P."/>
            <person name="Huang X."/>
            <person name="Yang Y."/>
            <person name="Zhang H."/>
            <person name="He W."/>
            <person name="Peng H."/>
            <person name="Liu Y."/>
            <person name="Wu K."/>
            <person name="Chen J."/>
            <person name="Lirakis M."/>
            <person name="Topalis P."/>
            <person name="Van Leeuwen T."/>
            <person name="Hall A.B."/>
            <person name="Jiang X."/>
            <person name="Thorpe C."/>
            <person name="Mueller R.L."/>
            <person name="Sun C."/>
            <person name="Waterhouse R.M."/>
            <person name="Yan G."/>
            <person name="Tu Z.J."/>
            <person name="Fang X."/>
            <person name="James A.A."/>
        </authorList>
    </citation>
    <scope>NUCLEOTIDE SEQUENCE [LARGE SCALE GENOMIC DNA]</scope>
    <source>
        <strain evidence="11">Foshan</strain>
    </source>
</reference>
<feature type="transmembrane region" description="Helical" evidence="6">
    <location>
        <begin position="12"/>
        <end position="33"/>
    </location>
</feature>
<organism evidence="10 11">
    <name type="scientific">Aedes albopictus</name>
    <name type="common">Asian tiger mosquito</name>
    <name type="synonym">Stegomyia albopicta</name>
    <dbReference type="NCBI Taxonomy" id="7160"/>
    <lineage>
        <taxon>Eukaryota</taxon>
        <taxon>Metazoa</taxon>
        <taxon>Ecdysozoa</taxon>
        <taxon>Arthropoda</taxon>
        <taxon>Hexapoda</taxon>
        <taxon>Insecta</taxon>
        <taxon>Pterygota</taxon>
        <taxon>Neoptera</taxon>
        <taxon>Endopterygota</taxon>
        <taxon>Diptera</taxon>
        <taxon>Nematocera</taxon>
        <taxon>Culicoidea</taxon>
        <taxon>Culicidae</taxon>
        <taxon>Culicinae</taxon>
        <taxon>Aedini</taxon>
        <taxon>Aedes</taxon>
        <taxon>Stegomyia</taxon>
    </lineage>
</organism>
<evidence type="ECO:0000256" key="4">
    <source>
        <dbReference type="ARBA" id="ARBA00023008"/>
    </source>
</evidence>
<dbReference type="InterPro" id="IPR045087">
    <property type="entry name" value="Cu-oxidase_fam"/>
</dbReference>
<dbReference type="InterPro" id="IPR011706">
    <property type="entry name" value="Cu-oxidase_C"/>
</dbReference>
<evidence type="ECO:0000313" key="10">
    <source>
        <dbReference type="EnsemblMetazoa" id="AALFPA23_022867.P33965"/>
    </source>
</evidence>
<feature type="domain" description="Plastocyanin-like" evidence="7">
    <location>
        <begin position="226"/>
        <end position="320"/>
    </location>
</feature>
<reference evidence="10" key="2">
    <citation type="submission" date="2025-05" db="UniProtKB">
        <authorList>
            <consortium name="EnsemblMetazoa"/>
        </authorList>
    </citation>
    <scope>IDENTIFICATION</scope>
    <source>
        <strain evidence="10">Foshan</strain>
    </source>
</reference>
<evidence type="ECO:0000256" key="6">
    <source>
        <dbReference type="SAM" id="Phobius"/>
    </source>
</evidence>
<evidence type="ECO:0000259" key="9">
    <source>
        <dbReference type="Pfam" id="PF07732"/>
    </source>
</evidence>
<name>A0ABM1ZYR1_AEDAL</name>
<evidence type="ECO:0000259" key="7">
    <source>
        <dbReference type="Pfam" id="PF00394"/>
    </source>
</evidence>
<dbReference type="RefSeq" id="XP_062709002.1">
    <property type="nucleotide sequence ID" value="XM_062853018.1"/>
</dbReference>
<dbReference type="Gene3D" id="2.60.40.420">
    <property type="entry name" value="Cupredoxins - blue copper proteins"/>
    <property type="match status" value="3"/>
</dbReference>
<dbReference type="PANTHER" id="PTHR11709:SF394">
    <property type="entry name" value="FI03373P-RELATED"/>
    <property type="match status" value="1"/>
</dbReference>
<dbReference type="CDD" id="cd13858">
    <property type="entry name" value="CuRO_1_tcLCC2_insect_like"/>
    <property type="match status" value="1"/>
</dbReference>
<feature type="domain" description="Plastocyanin-like" evidence="8">
    <location>
        <begin position="531"/>
        <end position="628"/>
    </location>
</feature>
<dbReference type="SUPFAM" id="SSF49503">
    <property type="entry name" value="Cupredoxins"/>
    <property type="match status" value="3"/>
</dbReference>
<keyword evidence="4" id="KW-0186">Copper</keyword>
<evidence type="ECO:0000256" key="2">
    <source>
        <dbReference type="ARBA" id="ARBA00022723"/>
    </source>
</evidence>
<dbReference type="Proteomes" id="UP000069940">
    <property type="component" value="Unassembled WGS sequence"/>
</dbReference>
<dbReference type="PANTHER" id="PTHR11709">
    <property type="entry name" value="MULTI-COPPER OXIDASE"/>
    <property type="match status" value="1"/>
</dbReference>
<feature type="domain" description="Plastocyanin-like" evidence="9">
    <location>
        <begin position="96"/>
        <end position="201"/>
    </location>
</feature>
<evidence type="ECO:0008006" key="12">
    <source>
        <dbReference type="Google" id="ProtNLM"/>
    </source>
</evidence>
<dbReference type="Pfam" id="PF07731">
    <property type="entry name" value="Cu-oxidase_2"/>
    <property type="match status" value="1"/>
</dbReference>
<evidence type="ECO:0000313" key="11">
    <source>
        <dbReference type="Proteomes" id="UP000069940"/>
    </source>
</evidence>
<keyword evidence="2" id="KW-0479">Metal-binding</keyword>
<sequence length="673" mass="76204">MKKLRVIRIVIQRVLITAAVFWAAIMVIQFTAITPKAVYSPCKRPCNRADWPRICRYRLVIEKFSLPKFLLVDHKNIISNENGAATGDDGSGKINRQLESHYFLVNGQHTGPALEVCKNDFLVIDVENRIPGRSIALHWTGQTQKRTPFMDGVPMISQCPITSYTTFQYKFQANRVGTHLYYGFSNDERKLGLIGALVVRSVHEQSQHPLTSQCQDDLIWLISEVNGTFLINGNRSMVLEVQPRRRYRLRVAYAGPVGSQNRCQRWLEIQDHNLTVIALDGNLVEPLVVERVALSDGNRVDLIVHTNVHAVKQDYEIRLVATGDSTGSVNDAGNGIECHPRRRDELPYAYGSTNNFRLKYVRSETADSALRPTSGAATPAEATSSTSSAKPPARKRLGFNVGRTVCSNSSGADVVADGPFPPGARSRPDKLCLLNVRTRANGGGDARDRFPSELREVERQISLVLTKRKVERQIFGERFYDLSYSVNGFSFIYPSVLMLQRKFNDDADLEHIICSNSSGYRRMPKKCHQTVDETCECVHVESVELGHRVELVIVNEDNDSAYTYHLHGYSFFVIASTRLNQQESWQSQLHNLKRNYDRPVLLDTVRIESNSMVVMRFVAANAGLWMLRDLDAEHEWSRGLDVLLNVRASETEINFPEDFPKCRHFIGPKYFLI</sequence>
<dbReference type="Pfam" id="PF00394">
    <property type="entry name" value="Cu-oxidase"/>
    <property type="match status" value="1"/>
</dbReference>
<keyword evidence="6" id="KW-0472">Membrane</keyword>
<accession>A0ABM1ZYR1</accession>
<dbReference type="Pfam" id="PF07732">
    <property type="entry name" value="Cu-oxidase_3"/>
    <property type="match status" value="1"/>
</dbReference>
<keyword evidence="3" id="KW-0560">Oxidoreductase</keyword>
<keyword evidence="6" id="KW-1133">Transmembrane helix</keyword>
<dbReference type="InterPro" id="IPR011707">
    <property type="entry name" value="Cu-oxidase-like_N"/>
</dbReference>
<comment type="similarity">
    <text evidence="1">Belongs to the multicopper oxidase family.</text>
</comment>
<feature type="region of interest" description="Disordered" evidence="5">
    <location>
        <begin position="369"/>
        <end position="395"/>
    </location>
</feature>
<dbReference type="GeneID" id="109422899"/>
<protein>
    <recommendedName>
        <fullName evidence="12">Multicopper oxidase</fullName>
    </recommendedName>
</protein>
<keyword evidence="11" id="KW-1185">Reference proteome</keyword>
<proteinExistence type="inferred from homology"/>